<dbReference type="HOGENOM" id="CLU_853076_0_0_1"/>
<keyword evidence="4" id="KW-1185">Reference proteome</keyword>
<feature type="coiled-coil region" evidence="1">
    <location>
        <begin position="232"/>
        <end position="273"/>
    </location>
</feature>
<keyword evidence="1" id="KW-0175">Coiled coil</keyword>
<dbReference type="RefSeq" id="XP_002842886.1">
    <property type="nucleotide sequence ID" value="XM_002842840.1"/>
</dbReference>
<dbReference type="OMA" id="ENPDMSW"/>
<protein>
    <submittedName>
        <fullName evidence="3">Uncharacterized protein</fullName>
    </submittedName>
</protein>
<evidence type="ECO:0000313" key="3">
    <source>
        <dbReference type="EMBL" id="EEQ35150.1"/>
    </source>
</evidence>
<dbReference type="OrthoDB" id="4172757at2759"/>
<organism evidence="3 4">
    <name type="scientific">Arthroderma otae (strain ATCC MYA-4605 / CBS 113480)</name>
    <name type="common">Microsporum canis</name>
    <dbReference type="NCBI Taxonomy" id="554155"/>
    <lineage>
        <taxon>Eukaryota</taxon>
        <taxon>Fungi</taxon>
        <taxon>Dikarya</taxon>
        <taxon>Ascomycota</taxon>
        <taxon>Pezizomycotina</taxon>
        <taxon>Eurotiomycetes</taxon>
        <taxon>Eurotiomycetidae</taxon>
        <taxon>Onygenales</taxon>
        <taxon>Arthrodermataceae</taxon>
        <taxon>Microsporum</taxon>
    </lineage>
</organism>
<feature type="compositionally biased region" description="Basic and acidic residues" evidence="2">
    <location>
        <begin position="161"/>
        <end position="172"/>
    </location>
</feature>
<feature type="compositionally biased region" description="Polar residues" evidence="2">
    <location>
        <begin position="353"/>
        <end position="364"/>
    </location>
</feature>
<feature type="region of interest" description="Disordered" evidence="2">
    <location>
        <begin position="1"/>
        <end position="26"/>
    </location>
</feature>
<evidence type="ECO:0000256" key="2">
    <source>
        <dbReference type="SAM" id="MobiDB-lite"/>
    </source>
</evidence>
<dbReference type="AlphaFoldDB" id="C5FZ47"/>
<evidence type="ECO:0000256" key="1">
    <source>
        <dbReference type="SAM" id="Coils"/>
    </source>
</evidence>
<feature type="region of interest" description="Disordered" evidence="2">
    <location>
        <begin position="341"/>
        <end position="364"/>
    </location>
</feature>
<dbReference type="VEuPathDB" id="FungiDB:MCYG_07969"/>
<feature type="compositionally biased region" description="Basic residues" evidence="2">
    <location>
        <begin position="173"/>
        <end position="187"/>
    </location>
</feature>
<accession>C5FZ47</accession>
<dbReference type="EMBL" id="DS995708">
    <property type="protein sequence ID" value="EEQ35150.1"/>
    <property type="molecule type" value="Genomic_DNA"/>
</dbReference>
<dbReference type="Proteomes" id="UP000002035">
    <property type="component" value="Unassembled WGS sequence"/>
</dbReference>
<evidence type="ECO:0000313" key="4">
    <source>
        <dbReference type="Proteomes" id="UP000002035"/>
    </source>
</evidence>
<reference evidence="4" key="1">
    <citation type="journal article" date="2012" name="MBio">
        <title>Comparative genome analysis of Trichophyton rubrum and related dermatophytes reveals candidate genes involved in infection.</title>
        <authorList>
            <person name="Martinez D.A."/>
            <person name="Oliver B.G."/>
            <person name="Graeser Y."/>
            <person name="Goldberg J.M."/>
            <person name="Li W."/>
            <person name="Martinez-Rossi N.M."/>
            <person name="Monod M."/>
            <person name="Shelest E."/>
            <person name="Barton R.C."/>
            <person name="Birch E."/>
            <person name="Brakhage A.A."/>
            <person name="Chen Z."/>
            <person name="Gurr S.J."/>
            <person name="Heiman D."/>
            <person name="Heitman J."/>
            <person name="Kosti I."/>
            <person name="Rossi A."/>
            <person name="Saif S."/>
            <person name="Samalova M."/>
            <person name="Saunders C.W."/>
            <person name="Shea T."/>
            <person name="Summerbell R.C."/>
            <person name="Xu J."/>
            <person name="Young S."/>
            <person name="Zeng Q."/>
            <person name="Birren B.W."/>
            <person name="Cuomo C.A."/>
            <person name="White T.C."/>
        </authorList>
    </citation>
    <scope>NUCLEOTIDE SEQUENCE [LARGE SCALE GENOMIC DNA]</scope>
    <source>
        <strain evidence="4">ATCC MYA-4605 / CBS 113480</strain>
    </source>
</reference>
<proteinExistence type="predicted"/>
<sequence length="364" mass="41122">MCDSPAPQPATASGSGKKQRGERWGEQEDARFVNLRIENPDMSWEEFQRVHTSYPVLARNSSLIVQQRLYCGGIRPLVPGFPACSTLPELLLLIRSRDALLYKVLRARIEQKKASVRDAASGAAASSFQERETISPFTESDDDSASHISFEPGRSLRHQRAYTEKPGDEPSTKRRRTLPARARRRPVRLGYEDDTLPPEDDRLVKLLDMLSADDFAKIYQRAKACVAETKRAETALRQNTELERRLKETEAELRELTDRMKNDNKKNDQVMEDRKDIKYEGIDVELTAMDDDSKAKVKTAWDIIHSKVRDTFTLRQWDEAGMGPAVNTIQQVIDKLLETSATTAPNGHPGEDATTNQKSPLIGN</sequence>
<dbReference type="eggNOG" id="ENOG502RQPJ">
    <property type="taxonomic scope" value="Eukaryota"/>
</dbReference>
<name>C5FZ47_ARTOC</name>
<gene>
    <name evidence="3" type="ORF">MCYG_07969</name>
</gene>
<feature type="region of interest" description="Disordered" evidence="2">
    <location>
        <begin position="120"/>
        <end position="194"/>
    </location>
</feature>
<dbReference type="GeneID" id="9226247"/>